<evidence type="ECO:0000259" key="1">
    <source>
        <dbReference type="PROSITE" id="PS51704"/>
    </source>
</evidence>
<feature type="domain" description="GP-PDE" evidence="1">
    <location>
        <begin position="3"/>
        <end position="239"/>
    </location>
</feature>
<dbReference type="RefSeq" id="WP_122901806.1">
    <property type="nucleotide sequence ID" value="NZ_RHIB01000004.1"/>
</dbReference>
<dbReference type="InterPro" id="IPR017946">
    <property type="entry name" value="PLC-like_Pdiesterase_TIM-brl"/>
</dbReference>
<keyword evidence="3" id="KW-1185">Reference proteome</keyword>
<dbReference type="Proteomes" id="UP000278746">
    <property type="component" value="Unassembled WGS sequence"/>
</dbReference>
<organism evidence="2 3">
    <name type="scientific">Alteribacter keqinensis</name>
    <dbReference type="NCBI Taxonomy" id="2483800"/>
    <lineage>
        <taxon>Bacteria</taxon>
        <taxon>Bacillati</taxon>
        <taxon>Bacillota</taxon>
        <taxon>Bacilli</taxon>
        <taxon>Bacillales</taxon>
        <taxon>Bacillaceae</taxon>
        <taxon>Alteribacter</taxon>
    </lineage>
</organism>
<reference evidence="2 3" key="1">
    <citation type="submission" date="2018-10" db="EMBL/GenBank/DDBJ databases">
        <title>Bacillus Keqinensis sp. nov., a moderately halophilic bacterium isolated from a saline-alkaline lake.</title>
        <authorList>
            <person name="Wang H."/>
        </authorList>
    </citation>
    <scope>NUCLEOTIDE SEQUENCE [LARGE SCALE GENOMIC DNA]</scope>
    <source>
        <strain evidence="2 3">KQ-3</strain>
    </source>
</reference>
<dbReference type="GO" id="GO:0008081">
    <property type="term" value="F:phosphoric diester hydrolase activity"/>
    <property type="evidence" value="ECO:0007669"/>
    <property type="project" value="InterPro"/>
</dbReference>
<dbReference type="PROSITE" id="PS51704">
    <property type="entry name" value="GP_PDE"/>
    <property type="match status" value="1"/>
</dbReference>
<sequence>MSTLIFAHRGVSAFLPENTMVAFRAAADAGADGIELDVQLTKDEEVVVIHDYTLNRTTSGTGLVREHTLGDLKQLSSGAWYASVYEKEVIPSLRDVLTWAVSNNLLFNIELKCPSWDRDLLAEKTAELVAQSGLEKRVIYSSFDHVALKRIDEIAPEVERAALVHGALVNIGEYVKSHNFDSFHYYFPMLKTEEIEEIEFQGIPVRPYTVNDPEWLAYFIGLNVSGVITDNPELAIRIRNQT</sequence>
<gene>
    <name evidence="2" type="ORF">EBO34_19620</name>
</gene>
<evidence type="ECO:0000313" key="3">
    <source>
        <dbReference type="Proteomes" id="UP000278746"/>
    </source>
</evidence>
<dbReference type="AlphaFoldDB" id="A0A3M7TNZ0"/>
<dbReference type="Gene3D" id="3.20.20.190">
    <property type="entry name" value="Phosphatidylinositol (PI) phosphodiesterase"/>
    <property type="match status" value="1"/>
</dbReference>
<dbReference type="PANTHER" id="PTHR46211:SF1">
    <property type="entry name" value="GLYCEROPHOSPHODIESTER PHOSPHODIESTERASE, CYTOPLASMIC"/>
    <property type="match status" value="1"/>
</dbReference>
<evidence type="ECO:0000313" key="2">
    <source>
        <dbReference type="EMBL" id="RNA66325.1"/>
    </source>
</evidence>
<dbReference type="Pfam" id="PF03009">
    <property type="entry name" value="GDPD"/>
    <property type="match status" value="1"/>
</dbReference>
<protein>
    <submittedName>
        <fullName evidence="2">Glycerophosphodiester phosphodiesterase</fullName>
    </submittedName>
</protein>
<dbReference type="OrthoDB" id="384721at2"/>
<dbReference type="EMBL" id="RHIB01000004">
    <property type="protein sequence ID" value="RNA66325.1"/>
    <property type="molecule type" value="Genomic_DNA"/>
</dbReference>
<comment type="caution">
    <text evidence="2">The sequence shown here is derived from an EMBL/GenBank/DDBJ whole genome shotgun (WGS) entry which is preliminary data.</text>
</comment>
<accession>A0A3M7TNZ0</accession>
<proteinExistence type="predicted"/>
<dbReference type="InterPro" id="IPR030395">
    <property type="entry name" value="GP_PDE_dom"/>
</dbReference>
<name>A0A3M7TNZ0_9BACI</name>
<dbReference type="PANTHER" id="PTHR46211">
    <property type="entry name" value="GLYCEROPHOSPHORYL DIESTER PHOSPHODIESTERASE"/>
    <property type="match status" value="1"/>
</dbReference>
<dbReference type="GO" id="GO:0006629">
    <property type="term" value="P:lipid metabolic process"/>
    <property type="evidence" value="ECO:0007669"/>
    <property type="project" value="InterPro"/>
</dbReference>
<dbReference type="SUPFAM" id="SSF51695">
    <property type="entry name" value="PLC-like phosphodiesterases"/>
    <property type="match status" value="1"/>
</dbReference>